<keyword evidence="5" id="KW-0964">Secreted</keyword>
<keyword evidence="9" id="KW-1185">Reference proteome</keyword>
<dbReference type="GO" id="GO:0009421">
    <property type="term" value="C:bacterial-type flagellum filament cap"/>
    <property type="evidence" value="ECO:0007669"/>
    <property type="project" value="InterPro"/>
</dbReference>
<organism evidence="8 9">
    <name type="scientific">Methylotuvimicrobium buryatense</name>
    <name type="common">Methylomicrobium buryatense</name>
    <dbReference type="NCBI Taxonomy" id="95641"/>
    <lineage>
        <taxon>Bacteria</taxon>
        <taxon>Pseudomonadati</taxon>
        <taxon>Pseudomonadota</taxon>
        <taxon>Gammaproteobacteria</taxon>
        <taxon>Methylococcales</taxon>
        <taxon>Methylococcaceae</taxon>
        <taxon>Methylotuvimicrobium</taxon>
    </lineage>
</organism>
<dbReference type="InterPro" id="IPR040026">
    <property type="entry name" value="FliD"/>
</dbReference>
<evidence type="ECO:0000313" key="8">
    <source>
        <dbReference type="EMBL" id="QCW83867.1"/>
    </source>
</evidence>
<evidence type="ECO:0000256" key="2">
    <source>
        <dbReference type="ARBA" id="ARBA00011255"/>
    </source>
</evidence>
<comment type="subunit">
    <text evidence="2 5">Homopentamer.</text>
</comment>
<feature type="domain" description="Flagellar hook-associated protein 2 C-terminal" evidence="7">
    <location>
        <begin position="240"/>
        <end position="415"/>
    </location>
</feature>
<name>A0A4P9UR68_METBY</name>
<feature type="coiled-coil region" evidence="5">
    <location>
        <begin position="607"/>
        <end position="634"/>
    </location>
</feature>
<dbReference type="Pfam" id="PF07196">
    <property type="entry name" value="Flagellin_IN"/>
    <property type="match status" value="1"/>
</dbReference>
<dbReference type="STRING" id="675511.GCA_000341735_03915"/>
<comment type="similarity">
    <text evidence="1 5">Belongs to the FliD family.</text>
</comment>
<feature type="domain" description="Flagellar hook-associated protein 2 C-terminal" evidence="7">
    <location>
        <begin position="578"/>
        <end position="650"/>
    </location>
</feature>
<dbReference type="KEGG" id="mbur:EQU24_17685"/>
<keyword evidence="8" id="KW-0969">Cilium</keyword>
<keyword evidence="8" id="KW-0966">Cell projection</keyword>
<dbReference type="PANTHER" id="PTHR30288:SF0">
    <property type="entry name" value="FLAGELLAR HOOK-ASSOCIATED PROTEIN 2"/>
    <property type="match status" value="1"/>
</dbReference>
<dbReference type="GO" id="GO:0005576">
    <property type="term" value="C:extracellular region"/>
    <property type="evidence" value="ECO:0007669"/>
    <property type="project" value="UniProtKB-SubCell"/>
</dbReference>
<keyword evidence="4 5" id="KW-0975">Bacterial flagellum</keyword>
<dbReference type="Pfam" id="PF02465">
    <property type="entry name" value="FliD_N"/>
    <property type="match status" value="1"/>
</dbReference>
<evidence type="ECO:0000259" key="6">
    <source>
        <dbReference type="Pfam" id="PF02465"/>
    </source>
</evidence>
<evidence type="ECO:0000259" key="7">
    <source>
        <dbReference type="Pfam" id="PF07195"/>
    </source>
</evidence>
<dbReference type="EMBL" id="CP035467">
    <property type="protein sequence ID" value="QCW83867.1"/>
    <property type="molecule type" value="Genomic_DNA"/>
</dbReference>
<evidence type="ECO:0000256" key="4">
    <source>
        <dbReference type="ARBA" id="ARBA00023143"/>
    </source>
</evidence>
<protein>
    <recommendedName>
        <fullName evidence="5">Flagellar hook-associated protein 2</fullName>
        <shortName evidence="5">HAP2</shortName>
    </recommendedName>
    <alternativeName>
        <fullName evidence="5">Flagellar cap protein</fullName>
    </alternativeName>
</protein>
<reference evidence="9" key="1">
    <citation type="journal article" date="2019" name="J. Bacteriol.">
        <title>A Mutagenic Screen Identifies a TonB-Dependent Receptor Required for the Lanthanide Metal Switch in the Type I Methanotroph 'Methylotuvimicrobium buryatense' 5GB1C.</title>
        <authorList>
            <person name="Groom J.D."/>
            <person name="Ford S.M."/>
            <person name="Pesesky M.W."/>
            <person name="Lidstrom M.E."/>
        </authorList>
    </citation>
    <scope>NUCLEOTIDE SEQUENCE [LARGE SCALE GENOMIC DNA]</scope>
    <source>
        <strain evidence="9">5GB1C</strain>
    </source>
</reference>
<sequence length="669" mass="69450">MAGIQAPGVGSNLDINNIVTQLLSAERKPAETRFASQEALVQARLSTLGIVKSSVSDFQSALRGLNSLTAFQSKTASVGNDRLFSTTVSSAAVAGSYSVEVKQLAQGQKLATKSLADTSSVIGGGKLTISFGTYDGDTNVFTENDKKPARAIDIAAGSSLADIRDSINGAGIGVTASILNDGNGFRLVLGSDSGAASSMKIDVADAEGNPLLDDSGLGQLAFDPTAEAGSGKNMQQTLEARDAQLMVDGIEVSRSTNSISGVISGVTLDLKEMAEGAPTTLSIQANKDSIKEAVENFVTSYNELRGVLNKSSVYDAEEKKASLLTGDSAIRSINNQMQRIMGNVVTGLSGPLRALADIGITTARDGTLSLDNTRMNRALDANIDDFAALFTTVGRASGNNISYFASSSETKVGSYAVNITQLASQGAYTGGDIGSEPFDIAEGSAFRITVDGAQSGTITLGEKTGLTGNELARELQSQINKDSALLNANRSVQVSFEDGKLSIKSARYGSDSTIAIGNINAGSSSLGLFNATGLAGQDVAGTIGGVSATGNGTRLTGAGDAAGLQIDVIGGVLGERGTVSFTKGFAQELNTLVGSFLSSDGVLTQRTNDFNREIKEIEGRRTRLNERMESLETRLRAQFMAMDLMVGQMRATSDFLSAQLQNLPSANSK</sequence>
<evidence type="ECO:0000256" key="5">
    <source>
        <dbReference type="RuleBase" id="RU362066"/>
    </source>
</evidence>
<keyword evidence="3 5" id="KW-0175">Coiled coil</keyword>
<gene>
    <name evidence="8" type="ORF">EQU24_17685</name>
</gene>
<comment type="subcellular location">
    <subcellularLocation>
        <location evidence="5">Secreted</location>
    </subcellularLocation>
    <subcellularLocation>
        <location evidence="5">Bacterial flagellum</location>
    </subcellularLocation>
</comment>
<dbReference type="AlphaFoldDB" id="A0A4P9UR68"/>
<dbReference type="RefSeq" id="WP_017842296.1">
    <property type="nucleotide sequence ID" value="NZ_CP035467.1"/>
</dbReference>
<evidence type="ECO:0000256" key="1">
    <source>
        <dbReference type="ARBA" id="ARBA00009764"/>
    </source>
</evidence>
<dbReference type="InterPro" id="IPR010810">
    <property type="entry name" value="Flagellin_hook_IN_motif"/>
</dbReference>
<feature type="domain" description="Flagellar hook-associated protein 2 N-terminal" evidence="6">
    <location>
        <begin position="11"/>
        <end position="108"/>
    </location>
</feature>
<comment type="function">
    <text evidence="5">Required for morphogenesis and for the elongation of the flagellar filament by facilitating polymerization of the flagellin monomers at the tip of growing filament. Forms a capping structure, which prevents flagellin subunits (transported through the central channel of the flagellum) from leaking out without polymerization at the distal end.</text>
</comment>
<dbReference type="GO" id="GO:0009424">
    <property type="term" value="C:bacterial-type flagellum hook"/>
    <property type="evidence" value="ECO:0007669"/>
    <property type="project" value="UniProtKB-UniRule"/>
</dbReference>
<proteinExistence type="inferred from homology"/>
<evidence type="ECO:0000256" key="3">
    <source>
        <dbReference type="ARBA" id="ARBA00023054"/>
    </source>
</evidence>
<dbReference type="InterPro" id="IPR010809">
    <property type="entry name" value="FliD_C"/>
</dbReference>
<evidence type="ECO:0000313" key="9">
    <source>
        <dbReference type="Proteomes" id="UP000305881"/>
    </source>
</evidence>
<accession>A0A4P9UR68</accession>
<dbReference type="PANTHER" id="PTHR30288">
    <property type="entry name" value="FLAGELLAR CAP/ASSEMBLY PROTEIN FLID"/>
    <property type="match status" value="1"/>
</dbReference>
<dbReference type="GO" id="GO:0071973">
    <property type="term" value="P:bacterial-type flagellum-dependent cell motility"/>
    <property type="evidence" value="ECO:0007669"/>
    <property type="project" value="TreeGrafter"/>
</dbReference>
<dbReference type="Proteomes" id="UP000305881">
    <property type="component" value="Chromosome"/>
</dbReference>
<dbReference type="Pfam" id="PF07195">
    <property type="entry name" value="FliD_C"/>
    <property type="match status" value="2"/>
</dbReference>
<keyword evidence="8" id="KW-0282">Flagellum</keyword>
<dbReference type="OrthoDB" id="9810816at2"/>
<dbReference type="InterPro" id="IPR003481">
    <property type="entry name" value="FliD_N"/>
</dbReference>
<dbReference type="GO" id="GO:0007155">
    <property type="term" value="P:cell adhesion"/>
    <property type="evidence" value="ECO:0007669"/>
    <property type="project" value="InterPro"/>
</dbReference>